<dbReference type="InterPro" id="IPR050585">
    <property type="entry name" value="Xaa-Pro_dipeptidyl-ppase/CocE"/>
</dbReference>
<dbReference type="EMBL" id="JOKZ01000047">
    <property type="protein sequence ID" value="KKP05498.1"/>
    <property type="molecule type" value="Genomic_DNA"/>
</dbReference>
<proteinExistence type="predicted"/>
<gene>
    <name evidence="2" type="ORF">THAR02_02390</name>
</gene>
<dbReference type="PANTHER" id="PTHR43056:SF5">
    <property type="entry name" value="PEPTIDASE S9 PROLYL OLIGOPEPTIDASE CATALYTIC DOMAIN-CONTAINING PROTEIN"/>
    <property type="match status" value="1"/>
</dbReference>
<organism evidence="2 3">
    <name type="scientific">Trichoderma harzianum</name>
    <name type="common">Hypocrea lixii</name>
    <dbReference type="NCBI Taxonomy" id="5544"/>
    <lineage>
        <taxon>Eukaryota</taxon>
        <taxon>Fungi</taxon>
        <taxon>Dikarya</taxon>
        <taxon>Ascomycota</taxon>
        <taxon>Pezizomycotina</taxon>
        <taxon>Sordariomycetes</taxon>
        <taxon>Hypocreomycetidae</taxon>
        <taxon>Hypocreales</taxon>
        <taxon>Hypocreaceae</taxon>
        <taxon>Trichoderma</taxon>
    </lineage>
</organism>
<dbReference type="SUPFAM" id="SSF53474">
    <property type="entry name" value="alpha/beta-Hydrolases"/>
    <property type="match status" value="1"/>
</dbReference>
<dbReference type="SUPFAM" id="SSF82171">
    <property type="entry name" value="DPP6 N-terminal domain-like"/>
    <property type="match status" value="1"/>
</dbReference>
<evidence type="ECO:0000313" key="3">
    <source>
        <dbReference type="Proteomes" id="UP000034112"/>
    </source>
</evidence>
<dbReference type="GO" id="GO:0008236">
    <property type="term" value="F:serine-type peptidase activity"/>
    <property type="evidence" value="ECO:0007669"/>
    <property type="project" value="InterPro"/>
</dbReference>
<dbReference type="Gene3D" id="2.120.10.30">
    <property type="entry name" value="TolB, C-terminal domain"/>
    <property type="match status" value="1"/>
</dbReference>
<dbReference type="AlphaFoldDB" id="A0A0F9Y039"/>
<dbReference type="GO" id="GO:0006508">
    <property type="term" value="P:proteolysis"/>
    <property type="evidence" value="ECO:0007669"/>
    <property type="project" value="InterPro"/>
</dbReference>
<feature type="domain" description="Peptidase S9 prolyl oligopeptidase catalytic" evidence="1">
    <location>
        <begin position="444"/>
        <end position="653"/>
    </location>
</feature>
<dbReference type="InterPro" id="IPR029058">
    <property type="entry name" value="AB_hydrolase_fold"/>
</dbReference>
<dbReference type="OrthoDB" id="43744at2759"/>
<evidence type="ECO:0000313" key="2">
    <source>
        <dbReference type="EMBL" id="KKP05498.1"/>
    </source>
</evidence>
<dbReference type="PANTHER" id="PTHR43056">
    <property type="entry name" value="PEPTIDASE S9 PROLYL OLIGOPEPTIDASE"/>
    <property type="match status" value="1"/>
</dbReference>
<dbReference type="Proteomes" id="UP000034112">
    <property type="component" value="Unassembled WGS sequence"/>
</dbReference>
<dbReference type="InterPro" id="IPR011042">
    <property type="entry name" value="6-blade_b-propeller_TolB-like"/>
</dbReference>
<dbReference type="Pfam" id="PF00326">
    <property type="entry name" value="Peptidase_S9"/>
    <property type="match status" value="1"/>
</dbReference>
<dbReference type="Gene3D" id="3.40.50.1820">
    <property type="entry name" value="alpha/beta hydrolase"/>
    <property type="match status" value="1"/>
</dbReference>
<dbReference type="InterPro" id="IPR001375">
    <property type="entry name" value="Peptidase_S9_cat"/>
</dbReference>
<evidence type="ECO:0000259" key="1">
    <source>
        <dbReference type="Pfam" id="PF00326"/>
    </source>
</evidence>
<comment type="caution">
    <text evidence="2">The sequence shown here is derived from an EMBL/GenBank/DDBJ whole genome shotgun (WGS) entry which is preliminary data.</text>
</comment>
<accession>A0A0F9Y039</accession>
<dbReference type="OMA" id="HKLESRY"/>
<sequence>MLVNSKVVSSNYGDWESPISADFVVSKVRSLAAPRVCPRTGRAYFTETNGARRAIVQVAQDGSLNEILPPDVSCQNSVYEYGASLYDVLPDGRLIFSDQDSAVRILEPDARYSSVLLKSPVLRYSSFSANTKNPWVLAIEEDHTEDTPATVRNYLVAINILTAQVERIASGADFYWMPQFNAEGDKIAWLEWDHPNLLFDACKLYTADFYLAGTIRGERLVAGGKGESVTEPRWGVDSNTLFFAQETGGYRQLFKLEPTIYEKTEVEPEKIELQGLETSELGEVLLLEGSRTFVPITERFLVAVVTSNGTARLVTIDLKDNSWREAADGDRLCEITWDAVARLDDSHVLVVGSGTEVPQALHKINIHKPEHNEILRLSIDEQFPKGLIAKPHTVCLASKGFPNHTIYGFFWEPTNDKYKPDVSAPFPLIIYAHGGPTGHKGPGISYRIQYFTSRGYGFFALNYAGSTGYGREYRSSLWGNWGHIDAADADAAAKYFGQIGSVGKIGITGPSAGGYNTLQCLTRFPDTFTGGVCASGISDLKKFDEKTHKLESRYAAKLLGLIEGMSDEEKDEIMKERSALYHVDKIKVPLLLVHGQEDTVVPLEQARLIAASLEKKGEDVKLVEFPGDGHMLGQPESAKGWLVEEEKWWRKTLL</sequence>
<reference evidence="3" key="1">
    <citation type="journal article" date="2015" name="Genome Announc.">
        <title>Draft whole-genome sequence of the biocontrol agent Trichoderma harzianum T6776.</title>
        <authorList>
            <person name="Baroncelli R."/>
            <person name="Piaggeschi G."/>
            <person name="Fiorini L."/>
            <person name="Bertolini E."/>
            <person name="Zapparata A."/>
            <person name="Pe M.E."/>
            <person name="Sarrocco S."/>
            <person name="Vannacci G."/>
        </authorList>
    </citation>
    <scope>NUCLEOTIDE SEQUENCE [LARGE SCALE GENOMIC DNA]</scope>
    <source>
        <strain evidence="3">T6776</strain>
    </source>
</reference>
<protein>
    <recommendedName>
        <fullName evidence="1">Peptidase S9 prolyl oligopeptidase catalytic domain-containing protein</fullName>
    </recommendedName>
</protein>
<name>A0A0F9Y039_TRIHA</name>